<evidence type="ECO:0000256" key="5">
    <source>
        <dbReference type="PROSITE-ProRule" id="PRU00335"/>
    </source>
</evidence>
<sequence length="199" mass="22253">MPRPSVEAERRAQILRAACAVIADKGFARLRVSDVAAAAGVSGGTVHYYFDTKQDLVHAAFEDNYTRSLQRRRWLLDTTDDPVKKLRLVVDSYLPDGEETTEAWKVWAELWSQGMHQPALRDLHDRMYGDWRRIVAGVIRDGQRGGQLRPGNAVHLANMLISMIDGLAYQVLLGSKAMPVSRMRATCLAFLDDLKVSSG</sequence>
<keyword evidence="4" id="KW-0804">Transcription</keyword>
<name>A0A344LCR8_9PSEU</name>
<dbReference type="RefSeq" id="WP_113695074.1">
    <property type="nucleotide sequence ID" value="NZ_CP015163.1"/>
</dbReference>
<proteinExistence type="predicted"/>
<feature type="DNA-binding region" description="H-T-H motif" evidence="5">
    <location>
        <begin position="31"/>
        <end position="50"/>
    </location>
</feature>
<dbReference type="Pfam" id="PF13977">
    <property type="entry name" value="TetR_C_6"/>
    <property type="match status" value="1"/>
</dbReference>
<keyword evidence="8" id="KW-1185">Reference proteome</keyword>
<dbReference type="OrthoDB" id="3288227at2"/>
<dbReference type="InterPro" id="IPR001647">
    <property type="entry name" value="HTH_TetR"/>
</dbReference>
<feature type="domain" description="HTH tetR-type" evidence="6">
    <location>
        <begin position="8"/>
        <end position="68"/>
    </location>
</feature>
<dbReference type="SUPFAM" id="SSF46689">
    <property type="entry name" value="Homeodomain-like"/>
    <property type="match status" value="1"/>
</dbReference>
<dbReference type="InterPro" id="IPR050109">
    <property type="entry name" value="HTH-type_TetR-like_transc_reg"/>
</dbReference>
<keyword evidence="2" id="KW-0805">Transcription regulation</keyword>
<evidence type="ECO:0000259" key="6">
    <source>
        <dbReference type="PROSITE" id="PS50977"/>
    </source>
</evidence>
<gene>
    <name evidence="7" type="ORF">A4R43_27950</name>
</gene>
<dbReference type="AlphaFoldDB" id="A0A344LCR8"/>
<dbReference type="PANTHER" id="PTHR30055">
    <property type="entry name" value="HTH-TYPE TRANSCRIPTIONAL REGULATOR RUTR"/>
    <property type="match status" value="1"/>
</dbReference>
<evidence type="ECO:0000256" key="2">
    <source>
        <dbReference type="ARBA" id="ARBA00023015"/>
    </source>
</evidence>
<dbReference type="EMBL" id="CP015163">
    <property type="protein sequence ID" value="AXB45842.1"/>
    <property type="molecule type" value="Genomic_DNA"/>
</dbReference>
<dbReference type="SUPFAM" id="SSF48498">
    <property type="entry name" value="Tetracyclin repressor-like, C-terminal domain"/>
    <property type="match status" value="1"/>
</dbReference>
<accession>A0A344LCR8</accession>
<keyword evidence="3 5" id="KW-0238">DNA-binding</keyword>
<evidence type="ECO:0000313" key="8">
    <source>
        <dbReference type="Proteomes" id="UP000250434"/>
    </source>
</evidence>
<dbReference type="InterPro" id="IPR036271">
    <property type="entry name" value="Tet_transcr_reg_TetR-rel_C_sf"/>
</dbReference>
<dbReference type="InterPro" id="IPR039538">
    <property type="entry name" value="BetI_C"/>
</dbReference>
<organism evidence="7 8">
    <name type="scientific">Amycolatopsis albispora</name>
    <dbReference type="NCBI Taxonomy" id="1804986"/>
    <lineage>
        <taxon>Bacteria</taxon>
        <taxon>Bacillati</taxon>
        <taxon>Actinomycetota</taxon>
        <taxon>Actinomycetes</taxon>
        <taxon>Pseudonocardiales</taxon>
        <taxon>Pseudonocardiaceae</taxon>
        <taxon>Amycolatopsis</taxon>
    </lineage>
</organism>
<reference evidence="7 8" key="1">
    <citation type="submission" date="2016-04" db="EMBL/GenBank/DDBJ databases">
        <title>Complete genome sequence and analysis of deep-sea sediment isolate, Amycolatopsis sp. WP1.</title>
        <authorList>
            <person name="Wang H."/>
            <person name="Chen S."/>
            <person name="Wu Q."/>
        </authorList>
    </citation>
    <scope>NUCLEOTIDE SEQUENCE [LARGE SCALE GENOMIC DNA]</scope>
    <source>
        <strain evidence="7 8">WP1</strain>
    </source>
</reference>
<dbReference type="InterPro" id="IPR009057">
    <property type="entry name" value="Homeodomain-like_sf"/>
</dbReference>
<dbReference type="GO" id="GO:0000976">
    <property type="term" value="F:transcription cis-regulatory region binding"/>
    <property type="evidence" value="ECO:0007669"/>
    <property type="project" value="TreeGrafter"/>
</dbReference>
<dbReference type="PANTHER" id="PTHR30055:SF234">
    <property type="entry name" value="HTH-TYPE TRANSCRIPTIONAL REGULATOR BETI"/>
    <property type="match status" value="1"/>
</dbReference>
<evidence type="ECO:0000256" key="3">
    <source>
        <dbReference type="ARBA" id="ARBA00023125"/>
    </source>
</evidence>
<dbReference type="GO" id="GO:0003700">
    <property type="term" value="F:DNA-binding transcription factor activity"/>
    <property type="evidence" value="ECO:0007669"/>
    <property type="project" value="TreeGrafter"/>
</dbReference>
<dbReference type="PROSITE" id="PS50977">
    <property type="entry name" value="HTH_TETR_2"/>
    <property type="match status" value="1"/>
</dbReference>
<evidence type="ECO:0000313" key="7">
    <source>
        <dbReference type="EMBL" id="AXB45842.1"/>
    </source>
</evidence>
<dbReference type="PRINTS" id="PR00455">
    <property type="entry name" value="HTHTETR"/>
</dbReference>
<evidence type="ECO:0000256" key="1">
    <source>
        <dbReference type="ARBA" id="ARBA00022491"/>
    </source>
</evidence>
<evidence type="ECO:0000256" key="4">
    <source>
        <dbReference type="ARBA" id="ARBA00023163"/>
    </source>
</evidence>
<protein>
    <submittedName>
        <fullName evidence="7">TetR family transcriptional regulator</fullName>
    </submittedName>
</protein>
<keyword evidence="1" id="KW-0678">Repressor</keyword>
<dbReference type="Pfam" id="PF00440">
    <property type="entry name" value="TetR_N"/>
    <property type="match status" value="1"/>
</dbReference>
<dbReference type="Proteomes" id="UP000250434">
    <property type="component" value="Chromosome"/>
</dbReference>
<dbReference type="Gene3D" id="1.10.357.10">
    <property type="entry name" value="Tetracycline Repressor, domain 2"/>
    <property type="match status" value="1"/>
</dbReference>
<dbReference type="KEGG" id="aab:A4R43_27950"/>